<dbReference type="EMBL" id="JR050989">
    <property type="protein sequence ID" value="AEY61401.1"/>
    <property type="molecule type" value="mRNA"/>
</dbReference>
<name>V9ILN7_APICE</name>
<sequence>MMAYIMGERETMPTVKKLLPHSMSTIYYLLADFYFKNGKWSAAIRYYLLDLCFHPTRLSSWTGLAMSSATVIDTWLNKYTPINEDKLLAKAKLTQSSYRHAVELDSCNHIIWTEYGSFVIYCSFILSHDY</sequence>
<accession>V9ILN7</accession>
<dbReference type="InterPro" id="IPR033053">
    <property type="entry name" value="Hir3/CABIN1"/>
</dbReference>
<proteinExistence type="evidence at transcript level"/>
<comment type="subcellular location">
    <subcellularLocation>
        <location evidence="1">Nucleus</location>
    </subcellularLocation>
</comment>
<evidence type="ECO:0000256" key="1">
    <source>
        <dbReference type="ARBA" id="ARBA00004123"/>
    </source>
</evidence>
<dbReference type="GO" id="GO:0005634">
    <property type="term" value="C:nucleus"/>
    <property type="evidence" value="ECO:0007669"/>
    <property type="project" value="UniProtKB-SubCell"/>
</dbReference>
<reference evidence="3" key="1">
    <citation type="submission" date="2011-11" db="EMBL/GenBank/DDBJ databases">
        <title>Decoding the brain transcriptome of the Eastern honeybee (Apis cerana) based on pyrosequencing.</title>
        <authorList>
            <person name="Sun L."/>
            <person name="Zheng H."/>
            <person name="Wang Y."/>
            <person name="Xie X."/>
            <person name="Zhu Y."/>
            <person name="Gu W."/>
            <person name="Wang S."/>
        </authorList>
    </citation>
    <scope>NUCLEOTIDE SEQUENCE</scope>
    <source>
        <tissue evidence="3">Brain</tissue>
    </source>
</reference>
<dbReference type="PANTHER" id="PTHR15502">
    <property type="entry name" value="CALCINEURIN-BINDING PROTEIN CABIN 1-RELATED"/>
    <property type="match status" value="1"/>
</dbReference>
<dbReference type="PANTHER" id="PTHR15502:SF7">
    <property type="entry name" value="CALCINEURIN-BINDING PROTEIN CABIN-1"/>
    <property type="match status" value="1"/>
</dbReference>
<organism evidence="3">
    <name type="scientific">Apis cerana</name>
    <name type="common">Indian honeybee</name>
    <dbReference type="NCBI Taxonomy" id="7461"/>
    <lineage>
        <taxon>Eukaryota</taxon>
        <taxon>Metazoa</taxon>
        <taxon>Ecdysozoa</taxon>
        <taxon>Arthropoda</taxon>
        <taxon>Hexapoda</taxon>
        <taxon>Insecta</taxon>
        <taxon>Pterygota</taxon>
        <taxon>Neoptera</taxon>
        <taxon>Endopterygota</taxon>
        <taxon>Hymenoptera</taxon>
        <taxon>Apocrita</taxon>
        <taxon>Aculeata</taxon>
        <taxon>Apoidea</taxon>
        <taxon>Anthophila</taxon>
        <taxon>Apidae</taxon>
        <taxon>Apis</taxon>
    </lineage>
</organism>
<evidence type="ECO:0000256" key="2">
    <source>
        <dbReference type="ARBA" id="ARBA00023242"/>
    </source>
</evidence>
<dbReference type="AlphaFoldDB" id="V9ILN7"/>
<dbReference type="SUPFAM" id="SSF48452">
    <property type="entry name" value="TPR-like"/>
    <property type="match status" value="1"/>
</dbReference>
<dbReference type="GO" id="GO:0031491">
    <property type="term" value="F:nucleosome binding"/>
    <property type="evidence" value="ECO:0007669"/>
    <property type="project" value="TreeGrafter"/>
</dbReference>
<dbReference type="InterPro" id="IPR011990">
    <property type="entry name" value="TPR-like_helical_dom_sf"/>
</dbReference>
<protein>
    <submittedName>
        <fullName evidence="3">Calcineurin-binding protein Cabin 1</fullName>
    </submittedName>
</protein>
<dbReference type="GO" id="GO:0006325">
    <property type="term" value="P:chromatin organization"/>
    <property type="evidence" value="ECO:0007669"/>
    <property type="project" value="InterPro"/>
</dbReference>
<gene>
    <name evidence="3" type="ORF">ACCB12210</name>
</gene>
<keyword evidence="2" id="KW-0539">Nucleus</keyword>
<evidence type="ECO:0000313" key="3">
    <source>
        <dbReference type="EMBL" id="AEY61401.1"/>
    </source>
</evidence>